<feature type="region of interest" description="Disordered" evidence="1">
    <location>
        <begin position="1"/>
        <end position="45"/>
    </location>
</feature>
<dbReference type="Proteomes" id="UP000244178">
    <property type="component" value="Unassembled WGS sequence"/>
</dbReference>
<comment type="caution">
    <text evidence="2">The sequence shown here is derived from an EMBL/GenBank/DDBJ whole genome shotgun (WGS) entry which is preliminary data.</text>
</comment>
<protein>
    <submittedName>
        <fullName evidence="2">Uncharacterized protein</fullName>
    </submittedName>
</protein>
<accession>A0A2T6GSR0</accession>
<dbReference type="AlphaFoldDB" id="A0A2T6GSR0"/>
<feature type="compositionally biased region" description="Low complexity" evidence="1">
    <location>
        <begin position="1"/>
        <end position="24"/>
    </location>
</feature>
<reference evidence="2 3" key="1">
    <citation type="submission" date="2018-03" db="EMBL/GenBank/DDBJ databases">
        <title>Draft genome sequence of the plant growth promoting rhizobacterium Pseudomonas protegens strain BNJ-SS-45 isolated from wheat (Triticum aestivum) rhizosphere.</title>
        <authorList>
            <person name="Bajpai A."/>
            <person name="Shende K."/>
            <person name="Meena N."/>
            <person name="Upadhyayula S.R."/>
            <person name="Suravajhala P."/>
            <person name="Medicherla K.M."/>
            <person name="Johri B.N."/>
        </authorList>
    </citation>
    <scope>NUCLEOTIDE SEQUENCE [LARGE SCALE GENOMIC DNA]</scope>
    <source>
        <strain evidence="2 3">BNJ-SS-45</strain>
    </source>
</reference>
<evidence type="ECO:0000256" key="1">
    <source>
        <dbReference type="SAM" id="MobiDB-lite"/>
    </source>
</evidence>
<sequence length="75" mass="8035">MPAKRPASPASPLRAPSLASQLLPQSDTSRRHARPRRSRLAGEEARNTCITLADAFAGQPAPTTIRCIPQARPPP</sequence>
<name>A0A2T6GSR0_9PSED</name>
<dbReference type="EMBL" id="PYJM01000001">
    <property type="protein sequence ID" value="PUA47174.1"/>
    <property type="molecule type" value="Genomic_DNA"/>
</dbReference>
<organism evidence="2 3">
    <name type="scientific">Pseudomonas protegens</name>
    <dbReference type="NCBI Taxonomy" id="380021"/>
    <lineage>
        <taxon>Bacteria</taxon>
        <taxon>Pseudomonadati</taxon>
        <taxon>Pseudomonadota</taxon>
        <taxon>Gammaproteobacteria</taxon>
        <taxon>Pseudomonadales</taxon>
        <taxon>Pseudomonadaceae</taxon>
        <taxon>Pseudomonas</taxon>
    </lineage>
</organism>
<evidence type="ECO:0000313" key="3">
    <source>
        <dbReference type="Proteomes" id="UP000244178"/>
    </source>
</evidence>
<evidence type="ECO:0000313" key="2">
    <source>
        <dbReference type="EMBL" id="PUA47174.1"/>
    </source>
</evidence>
<proteinExistence type="predicted"/>
<gene>
    <name evidence="2" type="ORF">C5U62_04125</name>
</gene>